<evidence type="ECO:0000256" key="5">
    <source>
        <dbReference type="ARBA" id="ARBA00022833"/>
    </source>
</evidence>
<evidence type="ECO:0000256" key="11">
    <source>
        <dbReference type="SAM" id="MobiDB-lite"/>
    </source>
</evidence>
<accession>G7YNC1</accession>
<evidence type="ECO:0000256" key="9">
    <source>
        <dbReference type="PIRSR" id="PIRSR601577-2"/>
    </source>
</evidence>
<sequence length="554" mass="61535">METLNPSSIRFYQQECRICTDGGFKVTIPKGAGLPNVDTLLYIEKGKDSVCNVTIAAQELCAQEHTEDRPVAAFISICPNLFKYPRRFQTDVMVHEVCHALGVSIYVYPYLRKEDGTPQTPRDPETNLPNLGMFGKDLYYSGNYTSITRNESRLTASGHVTETIYHFTLPNVVGEIMAMSVGKPLHISHFLLAFLYDTGWYHVSDAHTAAPTWGKSAGEEFLTKSCYEYVKLKRSKNQPPTPFCGWEEVNVPACLPDRSGYGLCEIVRMKPTVPSVHTVDPPETNVHYRSHKFGGPRIQFNYCPVIEETVCSSAANGDLVEESESVNTDVLHKSDAQVPAENLPEDVDHSKEMTAEEVVTEDITKHEESDEKQMETDAITTAPVPPTLKTDSDTLGEQSNTNNTKESTMDTEEQKDASTTAPVPPTLKTESNTLGEQSNTDNTKENTTDTDEHKDSHPPPTTHTEDESRAEVVGQQSALQNATETEHDQREDGTDEANAHEQEAVKVTTETEVPITTLPPPDLKAEPEITNDISNQQNATQTDVEPSKHEVWFT</sequence>
<keyword evidence="4 10" id="KW-0378">Hydrolase</keyword>
<comment type="similarity">
    <text evidence="1 10">Belongs to the peptidase M8 family.</text>
</comment>
<evidence type="ECO:0000256" key="3">
    <source>
        <dbReference type="ARBA" id="ARBA00022723"/>
    </source>
</evidence>
<feature type="compositionally biased region" description="Basic and acidic residues" evidence="11">
    <location>
        <begin position="442"/>
        <end position="470"/>
    </location>
</feature>
<evidence type="ECO:0000256" key="7">
    <source>
        <dbReference type="ARBA" id="ARBA00039717"/>
    </source>
</evidence>
<keyword evidence="13" id="KW-1185">Reference proteome</keyword>
<feature type="compositionally biased region" description="Basic and acidic residues" evidence="11">
    <location>
        <begin position="484"/>
        <end position="504"/>
    </location>
</feature>
<name>G7YNC1_CLOSI</name>
<feature type="compositionally biased region" description="Polar residues" evidence="11">
    <location>
        <begin position="393"/>
        <end position="406"/>
    </location>
</feature>
<feature type="binding site" evidence="9">
    <location>
        <position position="95"/>
    </location>
    <ligand>
        <name>Zn(2+)</name>
        <dbReference type="ChEBI" id="CHEBI:29105"/>
        <note>catalytic</note>
    </ligand>
</feature>
<dbReference type="GO" id="GO:0005737">
    <property type="term" value="C:cytoplasm"/>
    <property type="evidence" value="ECO:0007669"/>
    <property type="project" value="TreeGrafter"/>
</dbReference>
<evidence type="ECO:0000256" key="4">
    <source>
        <dbReference type="ARBA" id="ARBA00022801"/>
    </source>
</evidence>
<keyword evidence="5 9" id="KW-0862">Zinc</keyword>
<dbReference type="Gene3D" id="2.10.55.10">
    <property type="entry name" value="Leishmanolysin domain 3"/>
    <property type="match status" value="1"/>
</dbReference>
<dbReference type="InterPro" id="IPR001577">
    <property type="entry name" value="Peptidase_M8"/>
</dbReference>
<gene>
    <name evidence="12" type="ORF">CLF_103000</name>
</gene>
<dbReference type="Pfam" id="PF01457">
    <property type="entry name" value="Peptidase_M8"/>
    <property type="match status" value="1"/>
</dbReference>
<feature type="compositionally biased region" description="Polar residues" evidence="11">
    <location>
        <begin position="474"/>
        <end position="483"/>
    </location>
</feature>
<evidence type="ECO:0000256" key="1">
    <source>
        <dbReference type="ARBA" id="ARBA00005860"/>
    </source>
</evidence>
<feature type="binding site" evidence="9">
    <location>
        <position position="99"/>
    </location>
    <ligand>
        <name>Zn(2+)</name>
        <dbReference type="ChEBI" id="CHEBI:29105"/>
        <note>catalytic</note>
    </ligand>
</feature>
<keyword evidence="2 10" id="KW-0645">Protease</keyword>
<feature type="compositionally biased region" description="Basic and acidic residues" evidence="11">
    <location>
        <begin position="545"/>
        <end position="554"/>
    </location>
</feature>
<keyword evidence="6 9" id="KW-0482">Metalloprotease</keyword>
<feature type="compositionally biased region" description="Polar residues" evidence="11">
    <location>
        <begin position="531"/>
        <end position="544"/>
    </location>
</feature>
<feature type="compositionally biased region" description="Polar residues" evidence="11">
    <location>
        <begin position="428"/>
        <end position="438"/>
    </location>
</feature>
<reference evidence="12" key="1">
    <citation type="journal article" date="2011" name="Genome Biol.">
        <title>The draft genome of the carcinogenic human liver fluke Clonorchis sinensis.</title>
        <authorList>
            <person name="Wang X."/>
            <person name="Chen W."/>
            <person name="Huang Y."/>
            <person name="Sun J."/>
            <person name="Men J."/>
            <person name="Liu H."/>
            <person name="Luo F."/>
            <person name="Guo L."/>
            <person name="Lv X."/>
            <person name="Deng C."/>
            <person name="Zhou C."/>
            <person name="Fan Y."/>
            <person name="Li X."/>
            <person name="Huang L."/>
            <person name="Hu Y."/>
            <person name="Liang C."/>
            <person name="Hu X."/>
            <person name="Xu J."/>
            <person name="Yu X."/>
        </authorList>
    </citation>
    <scope>NUCLEOTIDE SEQUENCE [LARGE SCALE GENOMIC DNA]</scope>
    <source>
        <strain evidence="12">Henan</strain>
    </source>
</reference>
<comment type="cofactor">
    <cofactor evidence="9 10">
        <name>Zn(2+)</name>
        <dbReference type="ChEBI" id="CHEBI:29105"/>
    </cofactor>
    <text evidence="9 10">Binds 1 zinc ion per subunit.</text>
</comment>
<feature type="region of interest" description="Disordered" evidence="11">
    <location>
        <begin position="331"/>
        <end position="554"/>
    </location>
</feature>
<reference key="2">
    <citation type="submission" date="2011-10" db="EMBL/GenBank/DDBJ databases">
        <title>The genome and transcriptome sequence of Clonorchis sinensis provide insights into the carcinogenic liver fluke.</title>
        <authorList>
            <person name="Wang X."/>
            <person name="Huang Y."/>
            <person name="Chen W."/>
            <person name="Liu H."/>
            <person name="Guo L."/>
            <person name="Chen Y."/>
            <person name="Luo F."/>
            <person name="Zhou W."/>
            <person name="Sun J."/>
            <person name="Mao Q."/>
            <person name="Liang P."/>
            <person name="Zhou C."/>
            <person name="Tian Y."/>
            <person name="Men J."/>
            <person name="Lv X."/>
            <person name="Huang L."/>
            <person name="Zhou J."/>
            <person name="Hu Y."/>
            <person name="Li R."/>
            <person name="Zhang F."/>
            <person name="Lei H."/>
            <person name="Li X."/>
            <person name="Hu X."/>
            <person name="Liang C."/>
            <person name="Xu J."/>
            <person name="Wu Z."/>
            <person name="Yu X."/>
        </authorList>
    </citation>
    <scope>NUCLEOTIDE SEQUENCE</scope>
    <source>
        <strain>Henan</strain>
    </source>
</reference>
<dbReference type="Gene3D" id="3.10.170.20">
    <property type="match status" value="1"/>
</dbReference>
<evidence type="ECO:0000313" key="13">
    <source>
        <dbReference type="Proteomes" id="UP000008909"/>
    </source>
</evidence>
<dbReference type="GO" id="GO:0046872">
    <property type="term" value="F:metal ion binding"/>
    <property type="evidence" value="ECO:0007669"/>
    <property type="project" value="UniProtKB-KW"/>
</dbReference>
<dbReference type="PANTHER" id="PTHR10942">
    <property type="entry name" value="LEISHMANOLYSIN-LIKE PEPTIDASE"/>
    <property type="match status" value="1"/>
</dbReference>
<dbReference type="GO" id="GO:0016020">
    <property type="term" value="C:membrane"/>
    <property type="evidence" value="ECO:0007669"/>
    <property type="project" value="InterPro"/>
</dbReference>
<dbReference type="Proteomes" id="UP000008909">
    <property type="component" value="Unassembled WGS sequence"/>
</dbReference>
<organism evidence="12 13">
    <name type="scientific">Clonorchis sinensis</name>
    <name type="common">Chinese liver fluke</name>
    <dbReference type="NCBI Taxonomy" id="79923"/>
    <lineage>
        <taxon>Eukaryota</taxon>
        <taxon>Metazoa</taxon>
        <taxon>Spiralia</taxon>
        <taxon>Lophotrochozoa</taxon>
        <taxon>Platyhelminthes</taxon>
        <taxon>Trematoda</taxon>
        <taxon>Digenea</taxon>
        <taxon>Opisthorchiida</taxon>
        <taxon>Opisthorchiata</taxon>
        <taxon>Opisthorchiidae</taxon>
        <taxon>Clonorchis</taxon>
    </lineage>
</organism>
<dbReference type="GO" id="GO:0004222">
    <property type="term" value="F:metalloendopeptidase activity"/>
    <property type="evidence" value="ECO:0007669"/>
    <property type="project" value="UniProtKB-UniRule"/>
</dbReference>
<feature type="binding site" evidence="9">
    <location>
        <position position="166"/>
    </location>
    <ligand>
        <name>Zn(2+)</name>
        <dbReference type="ChEBI" id="CHEBI:29105"/>
        <note>catalytic</note>
    </ligand>
</feature>
<evidence type="ECO:0000256" key="2">
    <source>
        <dbReference type="ARBA" id="ARBA00022670"/>
    </source>
</evidence>
<dbReference type="EC" id="3.4.24.-" evidence="10"/>
<proteinExistence type="inferred from homology"/>
<dbReference type="GO" id="GO:0006508">
    <property type="term" value="P:proteolysis"/>
    <property type="evidence" value="ECO:0007669"/>
    <property type="project" value="UniProtKB-KW"/>
</dbReference>
<dbReference type="GO" id="GO:0007155">
    <property type="term" value="P:cell adhesion"/>
    <property type="evidence" value="ECO:0007669"/>
    <property type="project" value="InterPro"/>
</dbReference>
<evidence type="ECO:0000313" key="12">
    <source>
        <dbReference type="EMBL" id="GAA54452.1"/>
    </source>
</evidence>
<dbReference type="EMBL" id="DF143893">
    <property type="protein sequence ID" value="GAA54452.1"/>
    <property type="molecule type" value="Genomic_DNA"/>
</dbReference>
<feature type="compositionally biased region" description="Basic and acidic residues" evidence="11">
    <location>
        <begin position="362"/>
        <end position="375"/>
    </location>
</feature>
<protein>
    <recommendedName>
        <fullName evidence="7 10">Leishmanolysin-like peptidase</fullName>
        <ecNumber evidence="10">3.4.24.-</ecNumber>
    </recommendedName>
</protein>
<evidence type="ECO:0000256" key="10">
    <source>
        <dbReference type="RuleBase" id="RU366077"/>
    </source>
</evidence>
<keyword evidence="3 9" id="KW-0479">Metal-binding</keyword>
<evidence type="ECO:0000256" key="8">
    <source>
        <dbReference type="PIRSR" id="PIRSR601577-1"/>
    </source>
</evidence>
<dbReference type="AlphaFoldDB" id="G7YNC1"/>
<feature type="active site" evidence="8">
    <location>
        <position position="96"/>
    </location>
</feature>
<evidence type="ECO:0000256" key="6">
    <source>
        <dbReference type="ARBA" id="ARBA00023049"/>
    </source>
</evidence>
<dbReference type="SUPFAM" id="SSF55486">
    <property type="entry name" value="Metalloproteases ('zincins'), catalytic domain"/>
    <property type="match status" value="1"/>
</dbReference>
<dbReference type="PANTHER" id="PTHR10942:SF0">
    <property type="entry name" value="LEISHMANOLYSIN-LIKE PEPTIDASE"/>
    <property type="match status" value="1"/>
</dbReference>
<dbReference type="Gene3D" id="3.90.132.10">
    <property type="entry name" value="Leishmanolysin , domain 2"/>
    <property type="match status" value="1"/>
</dbReference>